<dbReference type="Gene3D" id="2.20.110.10">
    <property type="entry name" value="Histone H3 K4-specific methyltransferase SET7/9 N-terminal domain"/>
    <property type="match status" value="1"/>
</dbReference>
<sequence>MKYLFILFYSFSALLAQDVKQIEDRKTMEITNVLSDNKKIKHGDYTRFYEYPKRKNKRRLKITGSYLNNKKDSIWNYYSFDGSLFKSGRYKDGYKDGVWKQFYWGDNNLSSIGRYQNGKKIGSWKYYNESNVMIHEFDHTKNEVIFYTKNEMANSEQPNDLRRDGDSKGFILGGERAFKKYVSIEFEYPKEASLNGISGRVIVSFHIGEDFIKTDFHVQNDLGYGLAEEAIRLVREGPLWIPPRENGVFTGTSCSIPIVSLMY</sequence>
<dbReference type="Pfam" id="PF03544">
    <property type="entry name" value="TonB_C"/>
    <property type="match status" value="1"/>
</dbReference>
<gene>
    <name evidence="2" type="ORF">LCGC14_1338270</name>
</gene>
<dbReference type="Gene3D" id="3.30.1150.10">
    <property type="match status" value="1"/>
</dbReference>
<dbReference type="GO" id="GO:0055085">
    <property type="term" value="P:transmembrane transport"/>
    <property type="evidence" value="ECO:0007669"/>
    <property type="project" value="InterPro"/>
</dbReference>
<name>A0A0F9L0T4_9ZZZZ</name>
<dbReference type="AlphaFoldDB" id="A0A0F9L0T4"/>
<accession>A0A0F9L0T4</accession>
<dbReference type="EMBL" id="LAZR01008156">
    <property type="protein sequence ID" value="KKM80591.1"/>
    <property type="molecule type" value="Genomic_DNA"/>
</dbReference>
<comment type="caution">
    <text evidence="2">The sequence shown here is derived from an EMBL/GenBank/DDBJ whole genome shotgun (WGS) entry which is preliminary data.</text>
</comment>
<protein>
    <recommendedName>
        <fullName evidence="1">TonB C-terminal domain-containing protein</fullName>
    </recommendedName>
</protein>
<dbReference type="InterPro" id="IPR037682">
    <property type="entry name" value="TonB_C"/>
</dbReference>
<dbReference type="SUPFAM" id="SSF82185">
    <property type="entry name" value="Histone H3 K4-specific methyltransferase SET7/9 N-terminal domain"/>
    <property type="match status" value="1"/>
</dbReference>
<dbReference type="SUPFAM" id="SSF74653">
    <property type="entry name" value="TolA/TonB C-terminal domain"/>
    <property type="match status" value="1"/>
</dbReference>
<reference evidence="2" key="1">
    <citation type="journal article" date="2015" name="Nature">
        <title>Complex archaea that bridge the gap between prokaryotes and eukaryotes.</title>
        <authorList>
            <person name="Spang A."/>
            <person name="Saw J.H."/>
            <person name="Jorgensen S.L."/>
            <person name="Zaremba-Niedzwiedzka K."/>
            <person name="Martijn J."/>
            <person name="Lind A.E."/>
            <person name="van Eijk R."/>
            <person name="Schleper C."/>
            <person name="Guy L."/>
            <person name="Ettema T.J."/>
        </authorList>
    </citation>
    <scope>NUCLEOTIDE SEQUENCE</scope>
</reference>
<proteinExistence type="predicted"/>
<evidence type="ECO:0000259" key="1">
    <source>
        <dbReference type="PROSITE" id="PS52015"/>
    </source>
</evidence>
<dbReference type="PROSITE" id="PS52015">
    <property type="entry name" value="TONB_CTD"/>
    <property type="match status" value="1"/>
</dbReference>
<organism evidence="2">
    <name type="scientific">marine sediment metagenome</name>
    <dbReference type="NCBI Taxonomy" id="412755"/>
    <lineage>
        <taxon>unclassified sequences</taxon>
        <taxon>metagenomes</taxon>
        <taxon>ecological metagenomes</taxon>
    </lineage>
</organism>
<feature type="domain" description="TonB C-terminal" evidence="1">
    <location>
        <begin position="173"/>
        <end position="263"/>
    </location>
</feature>
<evidence type="ECO:0000313" key="2">
    <source>
        <dbReference type="EMBL" id="KKM80591.1"/>
    </source>
</evidence>